<feature type="binding site" evidence="12">
    <location>
        <position position="292"/>
    </location>
    <ligand>
        <name>K(+)</name>
        <dbReference type="ChEBI" id="CHEBI:29103"/>
    </ligand>
</feature>
<dbReference type="SUPFAM" id="SSF53613">
    <property type="entry name" value="Ribokinase-like"/>
    <property type="match status" value="1"/>
</dbReference>
<dbReference type="InterPro" id="IPR011877">
    <property type="entry name" value="Ribokinase"/>
</dbReference>
<comment type="catalytic activity">
    <reaction evidence="12">
        <text>D-ribose + ATP = D-ribose 5-phosphate + ADP + H(+)</text>
        <dbReference type="Rhea" id="RHEA:13697"/>
        <dbReference type="ChEBI" id="CHEBI:15378"/>
        <dbReference type="ChEBI" id="CHEBI:30616"/>
        <dbReference type="ChEBI" id="CHEBI:47013"/>
        <dbReference type="ChEBI" id="CHEBI:78346"/>
        <dbReference type="ChEBI" id="CHEBI:456216"/>
        <dbReference type="EC" id="2.7.1.15"/>
    </reaction>
</comment>
<evidence type="ECO:0000256" key="1">
    <source>
        <dbReference type="ARBA" id="ARBA00005380"/>
    </source>
</evidence>
<feature type="binding site" evidence="12">
    <location>
        <position position="249"/>
    </location>
    <ligand>
        <name>K(+)</name>
        <dbReference type="ChEBI" id="CHEBI:29103"/>
    </ligand>
</feature>
<organism evidence="14">
    <name type="scientific">Candidatus Fermentithermobacillus carboniphilus</name>
    <dbReference type="NCBI Taxonomy" id="3085328"/>
    <lineage>
        <taxon>Bacteria</taxon>
        <taxon>Bacillati</taxon>
        <taxon>Bacillota</taxon>
        <taxon>Candidatus Fermentithermobacillia</taxon>
        <taxon>Candidatus Fermentithermobacillales</taxon>
        <taxon>Candidatus Fermentithermobacillaceae</taxon>
        <taxon>Candidatus Fermentithermobacillus</taxon>
    </lineage>
</organism>
<comment type="pathway">
    <text evidence="12">Carbohydrate metabolism; D-ribose degradation; D-ribose 5-phosphate from beta-D-ribopyranose: step 2/2.</text>
</comment>
<dbReference type="PROSITE" id="PS00584">
    <property type="entry name" value="PFKB_KINASES_2"/>
    <property type="match status" value="1"/>
</dbReference>
<evidence type="ECO:0000256" key="7">
    <source>
        <dbReference type="ARBA" id="ARBA00022777"/>
    </source>
</evidence>
<feature type="binding site" evidence="12">
    <location>
        <position position="253"/>
    </location>
    <ligand>
        <name>substrate</name>
    </ligand>
</feature>
<evidence type="ECO:0000256" key="9">
    <source>
        <dbReference type="ARBA" id="ARBA00022842"/>
    </source>
</evidence>
<evidence type="ECO:0000256" key="5">
    <source>
        <dbReference type="ARBA" id="ARBA00022723"/>
    </source>
</evidence>
<feature type="binding site" evidence="12">
    <location>
        <position position="288"/>
    </location>
    <ligand>
        <name>K(+)</name>
        <dbReference type="ChEBI" id="CHEBI:29103"/>
    </ligand>
</feature>
<comment type="similarity">
    <text evidence="1">Belongs to the carbohydrate kinase pfkB family.</text>
</comment>
<feature type="active site" description="Proton acceptor" evidence="12">
    <location>
        <position position="253"/>
    </location>
</feature>
<keyword evidence="12" id="KW-0963">Cytoplasm</keyword>
<evidence type="ECO:0000256" key="10">
    <source>
        <dbReference type="ARBA" id="ARBA00022958"/>
    </source>
</evidence>
<dbReference type="PRINTS" id="PR00990">
    <property type="entry name" value="RIBOKINASE"/>
</dbReference>
<evidence type="ECO:0000256" key="3">
    <source>
        <dbReference type="ARBA" id="ARBA00016943"/>
    </source>
</evidence>
<keyword evidence="10 12" id="KW-0630">Potassium</keyword>
<feature type="binding site" evidence="12">
    <location>
        <position position="185"/>
    </location>
    <ligand>
        <name>ATP</name>
        <dbReference type="ChEBI" id="CHEBI:30616"/>
    </ligand>
</feature>
<feature type="binding site" evidence="12">
    <location>
        <position position="141"/>
    </location>
    <ligand>
        <name>substrate</name>
    </ligand>
</feature>
<feature type="binding site" evidence="12">
    <location>
        <position position="283"/>
    </location>
    <ligand>
        <name>K(+)</name>
        <dbReference type="ChEBI" id="CHEBI:29103"/>
    </ligand>
</feature>
<evidence type="ECO:0000313" key="14">
    <source>
        <dbReference type="EMBL" id="QUL98804.1"/>
    </source>
</evidence>
<keyword evidence="9 12" id="KW-0460">Magnesium</keyword>
<feature type="binding site" evidence="12">
    <location>
        <begin position="12"/>
        <end position="14"/>
    </location>
    <ligand>
        <name>substrate</name>
    </ligand>
</feature>
<dbReference type="KEGG" id="fcz:IMF26_01610"/>
<dbReference type="GO" id="GO:0004747">
    <property type="term" value="F:ribokinase activity"/>
    <property type="evidence" value="ECO:0007669"/>
    <property type="project" value="UniProtKB-UniRule"/>
</dbReference>
<feature type="binding site" evidence="12">
    <location>
        <begin position="252"/>
        <end position="253"/>
    </location>
    <ligand>
        <name>ATP</name>
        <dbReference type="ChEBI" id="CHEBI:30616"/>
    </ligand>
</feature>
<dbReference type="PANTHER" id="PTHR10584:SF166">
    <property type="entry name" value="RIBOKINASE"/>
    <property type="match status" value="1"/>
</dbReference>
<dbReference type="AlphaFoldDB" id="A0AAT9LDN8"/>
<dbReference type="EC" id="2.7.1.15" evidence="2 12"/>
<feature type="binding site" evidence="12">
    <location>
        <position position="277"/>
    </location>
    <ligand>
        <name>ATP</name>
        <dbReference type="ChEBI" id="CHEBI:30616"/>
    </ligand>
</feature>
<dbReference type="Pfam" id="PF00294">
    <property type="entry name" value="PfkB"/>
    <property type="match status" value="1"/>
</dbReference>
<dbReference type="InterPro" id="IPR002139">
    <property type="entry name" value="Ribo/fructo_kinase"/>
</dbReference>
<name>A0AAT9LDN8_9FIRM</name>
<evidence type="ECO:0000256" key="12">
    <source>
        <dbReference type="HAMAP-Rule" id="MF_01987"/>
    </source>
</evidence>
<evidence type="ECO:0000259" key="13">
    <source>
        <dbReference type="Pfam" id="PF00294"/>
    </source>
</evidence>
<dbReference type="NCBIfam" id="TIGR02152">
    <property type="entry name" value="D_ribokin_bact"/>
    <property type="match status" value="1"/>
</dbReference>
<evidence type="ECO:0000256" key="4">
    <source>
        <dbReference type="ARBA" id="ARBA00022679"/>
    </source>
</evidence>
<feature type="binding site" evidence="12">
    <location>
        <begin position="40"/>
        <end position="44"/>
    </location>
    <ligand>
        <name>substrate</name>
    </ligand>
</feature>
<feature type="binding site" evidence="12">
    <location>
        <begin position="221"/>
        <end position="226"/>
    </location>
    <ligand>
        <name>ATP</name>
        <dbReference type="ChEBI" id="CHEBI:30616"/>
    </ligand>
</feature>
<reference evidence="14" key="2">
    <citation type="journal article" date="2023" name="Biology">
        <title>Prokaryotic Life Associated with Coal-Fire Gas Vents Revealed by Metagenomics.</title>
        <authorList>
            <person name="Kadnikov V.V."/>
            <person name="Mardanov A.V."/>
            <person name="Beletsky A.V."/>
            <person name="Karnachuk O.V."/>
            <person name="Ravin N.V."/>
        </authorList>
    </citation>
    <scope>NUCLEOTIDE SEQUENCE</scope>
    <source>
        <strain evidence="14">Bu02</strain>
    </source>
</reference>
<dbReference type="InterPro" id="IPR011611">
    <property type="entry name" value="PfkB_dom"/>
</dbReference>
<dbReference type="GO" id="GO:0046872">
    <property type="term" value="F:metal ion binding"/>
    <property type="evidence" value="ECO:0007669"/>
    <property type="project" value="UniProtKB-KW"/>
</dbReference>
<comment type="cofactor">
    <cofactor evidence="12">
        <name>Mg(2+)</name>
        <dbReference type="ChEBI" id="CHEBI:18420"/>
    </cofactor>
    <text evidence="12">Requires a divalent cation, most likely magnesium in vivo, as an electrophilic catalyst to aid phosphoryl group transfer. It is the chelate of the metal and the nucleotide that is the actual substrate.</text>
</comment>
<keyword evidence="5 12" id="KW-0479">Metal-binding</keyword>
<comment type="subunit">
    <text evidence="12">Homodimer.</text>
</comment>
<comment type="activity regulation">
    <text evidence="12">Activated by a monovalent cation that binds near, but not in, the active site. The most likely occupant of the site in vivo is potassium. Ion binding induces a conformational change that may alter substrate affinity.</text>
</comment>
<comment type="similarity">
    <text evidence="12">Belongs to the carbohydrate kinase PfkB family. Ribokinase subfamily.</text>
</comment>
<accession>A0AAT9LDN8</accession>
<evidence type="ECO:0000256" key="11">
    <source>
        <dbReference type="ARBA" id="ARBA00023277"/>
    </source>
</evidence>
<dbReference type="PANTHER" id="PTHR10584">
    <property type="entry name" value="SUGAR KINASE"/>
    <property type="match status" value="1"/>
</dbReference>
<keyword evidence="6 12" id="KW-0547">Nucleotide-binding</keyword>
<comment type="caution">
    <text evidence="12">Lacks conserved residue(s) required for the propagation of feature annotation.</text>
</comment>
<gene>
    <name evidence="12 14" type="primary">rbsK</name>
    <name evidence="14" type="ORF">IMF26_01610</name>
</gene>
<protein>
    <recommendedName>
        <fullName evidence="3 12">Ribokinase</fullName>
        <shortName evidence="12">RK</shortName>
        <ecNumber evidence="2 12">2.7.1.15</ecNumber>
    </recommendedName>
</protein>
<dbReference type="CDD" id="cd01174">
    <property type="entry name" value="ribokinase"/>
    <property type="match status" value="1"/>
</dbReference>
<reference evidence="14" key="1">
    <citation type="submission" date="2020-10" db="EMBL/GenBank/DDBJ databases">
        <authorList>
            <person name="Kadnikov V."/>
            <person name="Beletsky A.V."/>
            <person name="Mardanov A.V."/>
            <person name="Karnachuk O.V."/>
            <person name="Ravin N.V."/>
        </authorList>
    </citation>
    <scope>NUCLEOTIDE SEQUENCE</scope>
    <source>
        <strain evidence="14">Bu02</strain>
    </source>
</reference>
<feature type="binding site" evidence="12">
    <location>
        <position position="286"/>
    </location>
    <ligand>
        <name>K(+)</name>
        <dbReference type="ChEBI" id="CHEBI:29103"/>
    </ligand>
</feature>
<dbReference type="Gene3D" id="3.40.1190.20">
    <property type="match status" value="1"/>
</dbReference>
<evidence type="ECO:0000256" key="8">
    <source>
        <dbReference type="ARBA" id="ARBA00022840"/>
    </source>
</evidence>
<dbReference type="EMBL" id="CP062796">
    <property type="protein sequence ID" value="QUL98804.1"/>
    <property type="molecule type" value="Genomic_DNA"/>
</dbReference>
<dbReference type="InterPro" id="IPR002173">
    <property type="entry name" value="Carboh/pur_kinase_PfkB_CS"/>
</dbReference>
<keyword evidence="11 12" id="KW-0119">Carbohydrate metabolism</keyword>
<dbReference type="GO" id="GO:0019303">
    <property type="term" value="P:D-ribose catabolic process"/>
    <property type="evidence" value="ECO:0007669"/>
    <property type="project" value="UniProtKB-UniRule"/>
</dbReference>
<dbReference type="GO" id="GO:0005524">
    <property type="term" value="F:ATP binding"/>
    <property type="evidence" value="ECO:0007669"/>
    <property type="project" value="UniProtKB-UniRule"/>
</dbReference>
<comment type="subcellular location">
    <subcellularLocation>
        <location evidence="12">Cytoplasm</location>
    </subcellularLocation>
</comment>
<dbReference type="GO" id="GO:0005829">
    <property type="term" value="C:cytosol"/>
    <property type="evidence" value="ECO:0007669"/>
    <property type="project" value="TreeGrafter"/>
</dbReference>
<feature type="binding site" evidence="12">
    <location>
        <position position="247"/>
    </location>
    <ligand>
        <name>K(+)</name>
        <dbReference type="ChEBI" id="CHEBI:29103"/>
    </ligand>
</feature>
<keyword evidence="4 12" id="KW-0808">Transferase</keyword>
<comment type="function">
    <text evidence="12">Catalyzes the phosphorylation of ribose at O-5 in a reaction requiring ATP and magnesium. The resulting D-ribose-5-phosphate can then be used either for sythesis of nucleotides, histidine, and tryptophan, or as a component of the pentose phosphate pathway.</text>
</comment>
<feature type="domain" description="Carbohydrate kinase PfkB" evidence="13">
    <location>
        <begin position="3"/>
        <end position="295"/>
    </location>
</feature>
<dbReference type="InterPro" id="IPR029056">
    <property type="entry name" value="Ribokinase-like"/>
</dbReference>
<sequence>MKTDIVVLGSLNVDFVVRTRKRPKSGETVLGTDFRIYPGGKGANQAVAAARAGGKVAMAGRVGDDIFAGILTESLTGAGVNTDLVKVTGGVSTGSAFITIDETGENSIVVVPGANYRCDRKDVDDLWPALSAAKVLLLQLEIPLDTVIYAAQKAHSLGVTVMLDPAPATHLPPEIFSLIDIITPNEHEASFLTGREICDTKSARLGALELLSMGVKAAVIKLGGKGLVYGEKDYFDHIPGHKVDVVDTTAAGDAFSGGLAVAICEGKSLGEACRFANAVAALSVTRVGAQTSMPWREEIDRFLNA</sequence>
<dbReference type="HAMAP" id="MF_01987">
    <property type="entry name" value="Ribokinase"/>
    <property type="match status" value="1"/>
</dbReference>
<keyword evidence="8 12" id="KW-0067">ATP-binding</keyword>
<evidence type="ECO:0000256" key="2">
    <source>
        <dbReference type="ARBA" id="ARBA00012035"/>
    </source>
</evidence>
<proteinExistence type="inferred from homology"/>
<evidence type="ECO:0000256" key="6">
    <source>
        <dbReference type="ARBA" id="ARBA00022741"/>
    </source>
</evidence>
<keyword evidence="7 12" id="KW-0418">Kinase</keyword>